<evidence type="ECO:0000256" key="1">
    <source>
        <dbReference type="ARBA" id="ARBA00004202"/>
    </source>
</evidence>
<evidence type="ECO:0000256" key="6">
    <source>
        <dbReference type="ARBA" id="ARBA00022840"/>
    </source>
</evidence>
<proteinExistence type="inferred from homology"/>
<dbReference type="GO" id="GO:0016887">
    <property type="term" value="F:ATP hydrolysis activity"/>
    <property type="evidence" value="ECO:0007669"/>
    <property type="project" value="InterPro"/>
</dbReference>
<accession>A0A662Z3U2</accession>
<dbReference type="InterPro" id="IPR003439">
    <property type="entry name" value="ABC_transporter-like_ATP-bd"/>
</dbReference>
<evidence type="ECO:0000256" key="7">
    <source>
        <dbReference type="ARBA" id="ARBA00022970"/>
    </source>
</evidence>
<dbReference type="InterPro" id="IPR030679">
    <property type="entry name" value="ABC_ATPase_HisP-typ"/>
</dbReference>
<dbReference type="CDD" id="cd03262">
    <property type="entry name" value="ABC_HisP_GlnQ"/>
    <property type="match status" value="1"/>
</dbReference>
<name>A0A662Z3U2_9STAP</name>
<dbReference type="SMART" id="SM00382">
    <property type="entry name" value="AAA"/>
    <property type="match status" value="1"/>
</dbReference>
<keyword evidence="8" id="KW-0472">Membrane</keyword>
<evidence type="ECO:0000256" key="4">
    <source>
        <dbReference type="ARBA" id="ARBA00022475"/>
    </source>
</evidence>
<dbReference type="InterPro" id="IPR017871">
    <property type="entry name" value="ABC_transporter-like_CS"/>
</dbReference>
<dbReference type="InterPro" id="IPR027417">
    <property type="entry name" value="P-loop_NTPase"/>
</dbReference>
<dbReference type="SUPFAM" id="SSF52540">
    <property type="entry name" value="P-loop containing nucleoside triphosphate hydrolases"/>
    <property type="match status" value="1"/>
</dbReference>
<dbReference type="PROSITE" id="PS50893">
    <property type="entry name" value="ABC_TRANSPORTER_2"/>
    <property type="match status" value="1"/>
</dbReference>
<dbReference type="PIRSF" id="PIRSF039085">
    <property type="entry name" value="ABC_ATPase_HisP"/>
    <property type="match status" value="1"/>
</dbReference>
<dbReference type="PROSITE" id="PS00211">
    <property type="entry name" value="ABC_TRANSPORTER_1"/>
    <property type="match status" value="1"/>
</dbReference>
<evidence type="ECO:0000256" key="2">
    <source>
        <dbReference type="ARBA" id="ARBA00005417"/>
    </source>
</evidence>
<evidence type="ECO:0000313" key="11">
    <source>
        <dbReference type="Proteomes" id="UP000243605"/>
    </source>
</evidence>
<dbReference type="Pfam" id="PF00005">
    <property type="entry name" value="ABC_tran"/>
    <property type="match status" value="1"/>
</dbReference>
<keyword evidence="4" id="KW-1003">Cell membrane</keyword>
<evidence type="ECO:0000313" key="10">
    <source>
        <dbReference type="EMBL" id="SEW02427.1"/>
    </source>
</evidence>
<dbReference type="Gene3D" id="3.40.50.300">
    <property type="entry name" value="P-loop containing nucleotide triphosphate hydrolases"/>
    <property type="match status" value="1"/>
</dbReference>
<evidence type="ECO:0000256" key="5">
    <source>
        <dbReference type="ARBA" id="ARBA00022741"/>
    </source>
</evidence>
<keyword evidence="11" id="KW-1185">Reference proteome</keyword>
<keyword evidence="3" id="KW-0813">Transport</keyword>
<dbReference type="InterPro" id="IPR003593">
    <property type="entry name" value="AAA+_ATPase"/>
</dbReference>
<dbReference type="PANTHER" id="PTHR43166:SF9">
    <property type="entry name" value="GLUTAMATE_ASPARTATE IMPORT ATP-BINDING PROTEIN GLTL"/>
    <property type="match status" value="1"/>
</dbReference>
<dbReference type="EMBL" id="FOIT01000003">
    <property type="protein sequence ID" value="SEW02427.1"/>
    <property type="molecule type" value="Genomic_DNA"/>
</dbReference>
<reference evidence="10 11" key="1">
    <citation type="submission" date="2016-10" db="EMBL/GenBank/DDBJ databases">
        <authorList>
            <person name="Varghese N."/>
            <person name="Submissions S."/>
        </authorList>
    </citation>
    <scope>NUCLEOTIDE SEQUENCE [LARGE SCALE GENOMIC DNA]</scope>
    <source>
        <strain evidence="10 11">IBRC-M10081</strain>
    </source>
</reference>
<feature type="domain" description="ABC transporter" evidence="9">
    <location>
        <begin position="31"/>
        <end position="277"/>
    </location>
</feature>
<evidence type="ECO:0000259" key="9">
    <source>
        <dbReference type="PROSITE" id="PS50893"/>
    </source>
</evidence>
<dbReference type="AlphaFoldDB" id="A0A662Z3U2"/>
<dbReference type="RefSeq" id="WP_281242146.1">
    <property type="nucleotide sequence ID" value="NZ_FOIT01000003.1"/>
</dbReference>
<evidence type="ECO:0000256" key="3">
    <source>
        <dbReference type="ARBA" id="ARBA00022448"/>
    </source>
</evidence>
<keyword evidence="6 10" id="KW-0067">ATP-binding</keyword>
<keyword evidence="7" id="KW-0029">Amino-acid transport</keyword>
<sequence length="283" mass="31765">MATREEEMTTQDQTDEEVVEQEVDYNANPIVSYKDVHKSFGDVHVLKGINLDIYPSEKIAIIGPSGSGKTTIIRMLMTLEEPSEGDIIVDGENLWKMEKGNGEMVRASDKHLHGIRDDIGMVFQHFNLFPHKTILNNCVMPLTSVRKMPKNEAIELSKEMLSRVGLGDKLDMYPSSLSGGQKQRVAMARALVMKPKIMLFDEVTSALDPELVGEVLEVIRDLARTEEMAMVMVTHEMDFALEIADRVLFLDGGKIAESGSASEVIEHSENPRLQDFLKRFRAD</sequence>
<dbReference type="PANTHER" id="PTHR43166">
    <property type="entry name" value="AMINO ACID IMPORT ATP-BINDING PROTEIN"/>
    <property type="match status" value="1"/>
</dbReference>
<dbReference type="InterPro" id="IPR050086">
    <property type="entry name" value="MetN_ABC_transporter-like"/>
</dbReference>
<comment type="subcellular location">
    <subcellularLocation>
        <location evidence="1">Cell membrane</location>
        <topology evidence="1">Peripheral membrane protein</topology>
    </subcellularLocation>
</comment>
<keyword evidence="5" id="KW-0547">Nucleotide-binding</keyword>
<protein>
    <submittedName>
        <fullName evidence="10">Amino acid ABC transporter ATP-binding protein, PAAT family</fullName>
    </submittedName>
</protein>
<dbReference type="GO" id="GO:0005886">
    <property type="term" value="C:plasma membrane"/>
    <property type="evidence" value="ECO:0007669"/>
    <property type="project" value="UniProtKB-SubCell"/>
</dbReference>
<dbReference type="GO" id="GO:0015424">
    <property type="term" value="F:ABC-type amino acid transporter activity"/>
    <property type="evidence" value="ECO:0007669"/>
    <property type="project" value="InterPro"/>
</dbReference>
<organism evidence="10 11">
    <name type="scientific">Aliicoccus persicus</name>
    <dbReference type="NCBI Taxonomy" id="930138"/>
    <lineage>
        <taxon>Bacteria</taxon>
        <taxon>Bacillati</taxon>
        <taxon>Bacillota</taxon>
        <taxon>Bacilli</taxon>
        <taxon>Bacillales</taxon>
        <taxon>Staphylococcaceae</taxon>
        <taxon>Aliicoccus</taxon>
    </lineage>
</organism>
<dbReference type="Proteomes" id="UP000243605">
    <property type="component" value="Unassembled WGS sequence"/>
</dbReference>
<gene>
    <name evidence="10" type="ORF">SAMN05192557_1298</name>
</gene>
<comment type="similarity">
    <text evidence="2">Belongs to the ABC transporter superfamily.</text>
</comment>
<dbReference type="GO" id="GO:0005524">
    <property type="term" value="F:ATP binding"/>
    <property type="evidence" value="ECO:0007669"/>
    <property type="project" value="UniProtKB-KW"/>
</dbReference>
<evidence type="ECO:0000256" key="8">
    <source>
        <dbReference type="ARBA" id="ARBA00023136"/>
    </source>
</evidence>